<dbReference type="InterPro" id="IPR036116">
    <property type="entry name" value="FN3_sf"/>
</dbReference>
<keyword evidence="6" id="KW-0675">Receptor</keyword>
<dbReference type="OMA" id="WHTKEDF"/>
<feature type="chain" id="PRO_5045827786" description="Fibronectin type-III domain-containing protein" evidence="10">
    <location>
        <begin position="19"/>
        <end position="728"/>
    </location>
</feature>
<dbReference type="GeneTree" id="ENSGT00940000156569"/>
<keyword evidence="3 10" id="KW-0732">Signal</keyword>
<evidence type="ECO:0000313" key="13">
    <source>
        <dbReference type="Proteomes" id="UP000694546"/>
    </source>
</evidence>
<dbReference type="InterPro" id="IPR003961">
    <property type="entry name" value="FN3_dom"/>
</dbReference>
<keyword evidence="4 9" id="KW-1133">Transmembrane helix</keyword>
<evidence type="ECO:0000256" key="1">
    <source>
        <dbReference type="ARBA" id="ARBA00004479"/>
    </source>
</evidence>
<name>A0A8C5BXR6_GADMO</name>
<dbReference type="InterPro" id="IPR048668">
    <property type="entry name" value="IL3RB_N"/>
</dbReference>
<dbReference type="Gene3D" id="2.60.40.10">
    <property type="entry name" value="Immunoglobulins"/>
    <property type="match status" value="4"/>
</dbReference>
<dbReference type="PROSITE" id="PS50853">
    <property type="entry name" value="FN3"/>
    <property type="match status" value="2"/>
</dbReference>
<keyword evidence="7" id="KW-0325">Glycoprotein</keyword>
<proteinExistence type="predicted"/>
<dbReference type="InterPro" id="IPR013783">
    <property type="entry name" value="Ig-like_fold"/>
</dbReference>
<dbReference type="GO" id="GO:0004896">
    <property type="term" value="F:cytokine receptor activity"/>
    <property type="evidence" value="ECO:0007669"/>
    <property type="project" value="TreeGrafter"/>
</dbReference>
<evidence type="ECO:0000256" key="9">
    <source>
        <dbReference type="SAM" id="Phobius"/>
    </source>
</evidence>
<dbReference type="AlphaFoldDB" id="A0A8C5BXR6"/>
<dbReference type="PANTHER" id="PTHR23037">
    <property type="entry name" value="CYTOKINE RECEPTOR"/>
    <property type="match status" value="1"/>
</dbReference>
<feature type="domain" description="Fibronectin type-III" evidence="11">
    <location>
        <begin position="149"/>
        <end position="251"/>
    </location>
</feature>
<dbReference type="SMART" id="SM00060">
    <property type="entry name" value="FN3"/>
    <property type="match status" value="2"/>
</dbReference>
<evidence type="ECO:0000256" key="3">
    <source>
        <dbReference type="ARBA" id="ARBA00022729"/>
    </source>
</evidence>
<evidence type="ECO:0000256" key="4">
    <source>
        <dbReference type="ARBA" id="ARBA00022989"/>
    </source>
</evidence>
<evidence type="ECO:0000256" key="10">
    <source>
        <dbReference type="SAM" id="SignalP"/>
    </source>
</evidence>
<evidence type="ECO:0000256" key="7">
    <source>
        <dbReference type="ARBA" id="ARBA00023180"/>
    </source>
</evidence>
<reference evidence="12" key="2">
    <citation type="submission" date="2025-09" db="UniProtKB">
        <authorList>
            <consortium name="Ensembl"/>
        </authorList>
    </citation>
    <scope>IDENTIFICATION</scope>
</reference>
<comment type="subcellular location">
    <subcellularLocation>
        <location evidence="1">Membrane</location>
        <topology evidence="1">Single-pass type I membrane protein</topology>
    </subcellularLocation>
</comment>
<reference evidence="12" key="1">
    <citation type="submission" date="2025-08" db="UniProtKB">
        <authorList>
            <consortium name="Ensembl"/>
        </authorList>
    </citation>
    <scope>IDENTIFICATION</scope>
</reference>
<feature type="transmembrane region" description="Helical" evidence="9">
    <location>
        <begin position="459"/>
        <end position="479"/>
    </location>
</feature>
<feature type="domain" description="Fibronectin type-III" evidence="11">
    <location>
        <begin position="351"/>
        <end position="450"/>
    </location>
</feature>
<evidence type="ECO:0000256" key="5">
    <source>
        <dbReference type="ARBA" id="ARBA00023136"/>
    </source>
</evidence>
<evidence type="ECO:0000256" key="8">
    <source>
        <dbReference type="SAM" id="MobiDB-lite"/>
    </source>
</evidence>
<dbReference type="OrthoDB" id="8906725at2759"/>
<feature type="signal peptide" evidence="10">
    <location>
        <begin position="1"/>
        <end position="18"/>
    </location>
</feature>
<sequence>MNPSWALFCAVLPLLVSCSGPDYFTLNESSFRVSPVLESLQCYNDYQSKVDCQWREDLSNKKNMTLELWNWNPYEKRDSPRRTTRCEPLDGPPGPHDDVKNLTLMRCRFNTSLFAIAINHTFFFKTLTATSCFSSHRSLILSQQLRVHPPVDLSVNISEKGDRLIQWSSPYPASSRLSHNLTYQLNYRIEGQDSWKSETLNETHLELWNEHLDLPVHQRGCWYEARVRAKVVTRGLWSEWSPLVTWKTPEAKDQTPSMQCVLDGEEKVTCSWEVMKEKAQFITYHVECQHKHQNTIAKRCCVHKEVTRINRHNEALLRYSCSLTSSYLEHLKLELIPELNAKSFNASQNIIPNPPVAVKVTEEGRYWKVEWKKPTSVPVLSHEVRYWNPLNKKNPQLKNIAQGMTSLLIDGTSLEPAQRYKVQVRALLPKGGLTYTGGPSEWTEPQEWDSGSAWSRETLLYVGLCVLAALLCIALFFGVNTGRRKVLAWLESGPSPNKSKLFLQSKNFSCQPVIHEEEIMDVCRVNHLDSFSSCSSTEAKLDKKCEWQMSFSEDEGCLDCDRLPSPNSCDQMNCSATSALSFNGPYIICKGTPESPQVSVADQQEVKDKDVPSCIGSQLTAVLPEPMPPTVSHSRDDYVLLPNPGLSKSTEELVTHGNLNNNYHTTKVEGSERTGQGLKGEEQSPTVLLLGHNEGEPPSYTPMQFPIAPQGGTVQPSGYCFLPSTIPM</sequence>
<dbReference type="CDD" id="cd00063">
    <property type="entry name" value="FN3"/>
    <property type="match status" value="2"/>
</dbReference>
<gene>
    <name evidence="12" type="primary">csf2rb</name>
</gene>
<evidence type="ECO:0000256" key="6">
    <source>
        <dbReference type="ARBA" id="ARBA00023170"/>
    </source>
</evidence>
<evidence type="ECO:0000256" key="2">
    <source>
        <dbReference type="ARBA" id="ARBA00022692"/>
    </source>
</evidence>
<evidence type="ECO:0000259" key="11">
    <source>
        <dbReference type="PROSITE" id="PS50853"/>
    </source>
</evidence>
<keyword evidence="13" id="KW-1185">Reference proteome</keyword>
<dbReference type="GO" id="GO:0009897">
    <property type="term" value="C:external side of plasma membrane"/>
    <property type="evidence" value="ECO:0007669"/>
    <property type="project" value="TreeGrafter"/>
</dbReference>
<dbReference type="PANTHER" id="PTHR23037:SF41">
    <property type="entry name" value="COLONY STIMULATING FACTOR 2 RECEPTOR, BETA, LOW-AFFINITY (GRANULOCYTE-MACROPHAGE) PRECURSOR"/>
    <property type="match status" value="1"/>
</dbReference>
<dbReference type="Ensembl" id="ENSGMOT00000073512.1">
    <property type="protein sequence ID" value="ENSGMOP00000052083.1"/>
    <property type="gene ID" value="ENSGMOG00000023970.1"/>
</dbReference>
<keyword evidence="2 9" id="KW-0812">Transmembrane</keyword>
<protein>
    <recommendedName>
        <fullName evidence="11">Fibronectin type-III domain-containing protein</fullName>
    </recommendedName>
</protein>
<dbReference type="Proteomes" id="UP000694546">
    <property type="component" value="Chromosome 2"/>
</dbReference>
<keyword evidence="5 9" id="KW-0472">Membrane</keyword>
<accession>A0A8C5BXR6</accession>
<dbReference type="SUPFAM" id="SSF49265">
    <property type="entry name" value="Fibronectin type III"/>
    <property type="match status" value="4"/>
</dbReference>
<organism evidence="12 13">
    <name type="scientific">Gadus morhua</name>
    <name type="common">Atlantic cod</name>
    <dbReference type="NCBI Taxonomy" id="8049"/>
    <lineage>
        <taxon>Eukaryota</taxon>
        <taxon>Metazoa</taxon>
        <taxon>Chordata</taxon>
        <taxon>Craniata</taxon>
        <taxon>Vertebrata</taxon>
        <taxon>Euteleostomi</taxon>
        <taxon>Actinopterygii</taxon>
        <taxon>Neopterygii</taxon>
        <taxon>Teleostei</taxon>
        <taxon>Neoteleostei</taxon>
        <taxon>Acanthomorphata</taxon>
        <taxon>Zeiogadaria</taxon>
        <taxon>Gadariae</taxon>
        <taxon>Gadiformes</taxon>
        <taxon>Gadoidei</taxon>
        <taxon>Gadidae</taxon>
        <taxon>Gadus</taxon>
    </lineage>
</organism>
<evidence type="ECO:0000313" key="12">
    <source>
        <dbReference type="Ensembl" id="ENSGMOP00000052083.1"/>
    </source>
</evidence>
<feature type="region of interest" description="Disordered" evidence="8">
    <location>
        <begin position="660"/>
        <end position="681"/>
    </location>
</feature>
<dbReference type="Pfam" id="PF21460">
    <property type="entry name" value="IL3Rb_N"/>
    <property type="match status" value="1"/>
</dbReference>